<proteinExistence type="predicted"/>
<evidence type="ECO:0000313" key="3">
    <source>
        <dbReference type="Proteomes" id="UP001501624"/>
    </source>
</evidence>
<protein>
    <recommendedName>
        <fullName evidence="4">Mce-associated membrane protein</fullName>
    </recommendedName>
</protein>
<comment type="caution">
    <text evidence="2">The sequence shown here is derived from an EMBL/GenBank/DDBJ whole genome shotgun (WGS) entry which is preliminary data.</text>
</comment>
<feature type="region of interest" description="Disordered" evidence="1">
    <location>
        <begin position="28"/>
        <end position="68"/>
    </location>
</feature>
<sequence length="193" mass="20186">MWDARRILTAAAVAAGFGLLWLVGSKAGSPGDSGVSPPSWTTASGPIGPDARRAASGPPQLPGESGAAIPPGLDFARPEVVARAYVVAAHSLTDADRDRTNRRVLPYLAPTNPANPRGLVVVAPPTGQTTTAVVDRLEVAFADETGQTIAYQATWSATTGEARNPQTSYVVLQRQPDGRWLVTQESARLHPGD</sequence>
<accession>A0ABP7JPJ0</accession>
<dbReference type="Proteomes" id="UP001501624">
    <property type="component" value="Unassembled WGS sequence"/>
</dbReference>
<name>A0ABP7JPJ0_9PSEU</name>
<evidence type="ECO:0000256" key="1">
    <source>
        <dbReference type="SAM" id="MobiDB-lite"/>
    </source>
</evidence>
<dbReference type="EMBL" id="BAABCM010000019">
    <property type="protein sequence ID" value="GAA3850431.1"/>
    <property type="molecule type" value="Genomic_DNA"/>
</dbReference>
<evidence type="ECO:0008006" key="4">
    <source>
        <dbReference type="Google" id="ProtNLM"/>
    </source>
</evidence>
<feature type="compositionally biased region" description="Low complexity" evidence="1">
    <location>
        <begin position="28"/>
        <end position="39"/>
    </location>
</feature>
<gene>
    <name evidence="2" type="ORF">GCM10022380_80700</name>
</gene>
<keyword evidence="3" id="KW-1185">Reference proteome</keyword>
<dbReference type="RefSeq" id="WP_237337623.1">
    <property type="nucleotide sequence ID" value="NZ_BAABCM010000019.1"/>
</dbReference>
<organism evidence="2 3">
    <name type="scientific">Amycolatopsis tucumanensis</name>
    <dbReference type="NCBI Taxonomy" id="401106"/>
    <lineage>
        <taxon>Bacteria</taxon>
        <taxon>Bacillati</taxon>
        <taxon>Actinomycetota</taxon>
        <taxon>Actinomycetes</taxon>
        <taxon>Pseudonocardiales</taxon>
        <taxon>Pseudonocardiaceae</taxon>
        <taxon>Amycolatopsis</taxon>
    </lineage>
</organism>
<evidence type="ECO:0000313" key="2">
    <source>
        <dbReference type="EMBL" id="GAA3850431.1"/>
    </source>
</evidence>
<reference evidence="3" key="1">
    <citation type="journal article" date="2019" name="Int. J. Syst. Evol. Microbiol.">
        <title>The Global Catalogue of Microorganisms (GCM) 10K type strain sequencing project: providing services to taxonomists for standard genome sequencing and annotation.</title>
        <authorList>
            <consortium name="The Broad Institute Genomics Platform"/>
            <consortium name="The Broad Institute Genome Sequencing Center for Infectious Disease"/>
            <person name="Wu L."/>
            <person name="Ma J."/>
        </authorList>
    </citation>
    <scope>NUCLEOTIDE SEQUENCE [LARGE SCALE GENOMIC DNA]</scope>
    <source>
        <strain evidence="3">JCM 17017</strain>
    </source>
</reference>